<evidence type="ECO:0000313" key="2">
    <source>
        <dbReference type="EMBL" id="WNO03520.1"/>
    </source>
</evidence>
<dbReference type="EMBL" id="CP132507">
    <property type="protein sequence ID" value="WNO03520.1"/>
    <property type="molecule type" value="Genomic_DNA"/>
</dbReference>
<sequence>MQPTTTSLKLAVVVSVLCLCALAVYLAPLQPSVVALQLTFTPDAFARVLQAWGPEGVQRFRHHLPIDGLLLWSYGAAGYLAVARTRFFEPLKSLLPMHGLALLLPAAAAFDAAENLLHWVLTGAGAGGTPASAAWYLAAGICASLKWAGIAVFAFATVLAWRRR</sequence>
<protein>
    <recommendedName>
        <fullName evidence="4">Transmembrane protein</fullName>
    </recommendedName>
</protein>
<accession>A0ABZ0AVE6</accession>
<keyword evidence="3" id="KW-1185">Reference proteome</keyword>
<feature type="transmembrane region" description="Helical" evidence="1">
    <location>
        <begin position="94"/>
        <end position="113"/>
    </location>
</feature>
<gene>
    <name evidence="2" type="ORF">RAN89_11370</name>
</gene>
<reference evidence="2 3" key="1">
    <citation type="submission" date="2023-08" db="EMBL/GenBank/DDBJ databases">
        <title>Rhodoferax potami sp. nov. and Rhodoferax mekongensis sp. nov., isolated from the Mekong River in Thailand.</title>
        <authorList>
            <person name="Kitikhun S."/>
            <person name="Charoenyingcharoen P."/>
            <person name="Siriarchawattana P."/>
            <person name="Likhitrattanapisal S."/>
            <person name="Nilsakha T."/>
            <person name="Chanpet A."/>
            <person name="Rattanawaree P."/>
            <person name="Ingsriswang S."/>
        </authorList>
    </citation>
    <scope>NUCLEOTIDE SEQUENCE [LARGE SCALE GENOMIC DNA]</scope>
    <source>
        <strain evidence="2 3">TBRC 17307</strain>
    </source>
</reference>
<evidence type="ECO:0000256" key="1">
    <source>
        <dbReference type="SAM" id="Phobius"/>
    </source>
</evidence>
<feature type="transmembrane region" description="Helical" evidence="1">
    <location>
        <begin position="64"/>
        <end position="82"/>
    </location>
</feature>
<keyword evidence="1" id="KW-0472">Membrane</keyword>
<dbReference type="RefSeq" id="WP_313866413.1">
    <property type="nucleotide sequence ID" value="NZ_CP132507.1"/>
</dbReference>
<dbReference type="Proteomes" id="UP001302257">
    <property type="component" value="Chromosome"/>
</dbReference>
<feature type="transmembrane region" description="Helical" evidence="1">
    <location>
        <begin position="133"/>
        <end position="161"/>
    </location>
</feature>
<evidence type="ECO:0000313" key="3">
    <source>
        <dbReference type="Proteomes" id="UP001302257"/>
    </source>
</evidence>
<name>A0ABZ0AVE6_9BURK</name>
<evidence type="ECO:0008006" key="4">
    <source>
        <dbReference type="Google" id="ProtNLM"/>
    </source>
</evidence>
<keyword evidence="1" id="KW-1133">Transmembrane helix</keyword>
<keyword evidence="1" id="KW-0812">Transmembrane</keyword>
<proteinExistence type="predicted"/>
<organism evidence="2 3">
    <name type="scientific">Rhodoferax mekongensis</name>
    <dbReference type="NCBI Taxonomy" id="3068341"/>
    <lineage>
        <taxon>Bacteria</taxon>
        <taxon>Pseudomonadati</taxon>
        <taxon>Pseudomonadota</taxon>
        <taxon>Betaproteobacteria</taxon>
        <taxon>Burkholderiales</taxon>
        <taxon>Comamonadaceae</taxon>
        <taxon>Rhodoferax</taxon>
    </lineage>
</organism>